<sequence>MPQLSVIVYGPNAQGHLTELLDSLEAHPLTDAEVIVAAVGDWAREAAERHAPHTVVVPLPEDTGDAAARAAGAARATGRWLHFVHAKDSLPAGAPRLIAERTAELDAADADGTTGAAGATGAGVDLLLLDHVTTTWQTAARPSRDGRLLAAVGREGLPLDEAADLLRLTPLLGNRALRTDFWRAHEADLTTDDEPHAAQAALLRAGRVACLNQVAYERRELRPESLPPRAPEDRFALIDRYDALLAPARDRRAARAVLYDLMMRDLVRTFAGENLPDAVAREFFRRASLAAVRWRPENHERPAGVEGVRHGLLEEGAYTKYRAFQAANRTRRAAKKAVRTRKRQVGAKLRDQQYHRALSRPVDPDLAVFDAYWERGVACNPAAIAAKLAELAPHIHQVWTVSKQNTALLPPGTDHVVPGTRRYWEILASAKYLTSNVNFPNAVVKRPDAIHLQTHHGTPLKRMGLDQMEHPAAAKGLDFAALLSRIDKWDYSVSANSHSTRMWERAYPARYTSLDYGYPRNDVFYTSDAQAVRAARARLGIPPGKTALLYAPTHRDYEAGFTPRLDLAELADRLGENTVLLVRAHYFYGGAASPLTGLRRSGRIIDVSSYDPVEELCLAADALVTDYSSIMFDYANLDRPIVVYADDWETYRTTRGVYFDLMTEHPGQVARTQEELTEIFASGAWRDESAAKARTAFRRRFCEYDDGRAAERVVRRVFLGEPEESLPPVIPLEERTPAPTPEEASA</sequence>
<dbReference type="RefSeq" id="WP_189949091.1">
    <property type="nucleotide sequence ID" value="NZ_BMVG01000001.1"/>
</dbReference>
<dbReference type="Proteomes" id="UP000655443">
    <property type="component" value="Unassembled WGS sequence"/>
</dbReference>
<dbReference type="SUPFAM" id="SSF53756">
    <property type="entry name" value="UDP-Glycosyltransferase/glycogen phosphorylase"/>
    <property type="match status" value="1"/>
</dbReference>
<dbReference type="InterPro" id="IPR043148">
    <property type="entry name" value="TagF_C"/>
</dbReference>
<name>A0A919D214_9ACTN</name>
<dbReference type="InterPro" id="IPR007554">
    <property type="entry name" value="Glycerophosphate_synth"/>
</dbReference>
<keyword evidence="3" id="KW-1003">Cell membrane</keyword>
<evidence type="ECO:0000256" key="7">
    <source>
        <dbReference type="SAM" id="MobiDB-lite"/>
    </source>
</evidence>
<gene>
    <name evidence="8" type="ORF">GCM10010339_12130</name>
</gene>
<dbReference type="AlphaFoldDB" id="A0A919D214"/>
<keyword evidence="6" id="KW-0472">Membrane</keyword>
<protein>
    <submittedName>
        <fullName evidence="8">Transferase</fullName>
    </submittedName>
</protein>
<reference evidence="8" key="1">
    <citation type="journal article" date="2014" name="Int. J. Syst. Evol. Microbiol.">
        <title>Complete genome sequence of Corynebacterium casei LMG S-19264T (=DSM 44701T), isolated from a smear-ripened cheese.</title>
        <authorList>
            <consortium name="US DOE Joint Genome Institute (JGI-PGF)"/>
            <person name="Walter F."/>
            <person name="Albersmeier A."/>
            <person name="Kalinowski J."/>
            <person name="Ruckert C."/>
        </authorList>
    </citation>
    <scope>NUCLEOTIDE SEQUENCE</scope>
    <source>
        <strain evidence="8">JCM 4714</strain>
    </source>
</reference>
<feature type="region of interest" description="Disordered" evidence="7">
    <location>
        <begin position="726"/>
        <end position="746"/>
    </location>
</feature>
<accession>A0A919D214</accession>
<evidence type="ECO:0000256" key="1">
    <source>
        <dbReference type="ARBA" id="ARBA00004202"/>
    </source>
</evidence>
<dbReference type="InterPro" id="IPR029044">
    <property type="entry name" value="Nucleotide-diphossugar_trans"/>
</dbReference>
<dbReference type="Pfam" id="PF04464">
    <property type="entry name" value="Glyphos_transf"/>
    <property type="match status" value="1"/>
</dbReference>
<dbReference type="Gene3D" id="3.40.50.12580">
    <property type="match status" value="1"/>
</dbReference>
<evidence type="ECO:0000313" key="8">
    <source>
        <dbReference type="EMBL" id="GHD99715.1"/>
    </source>
</evidence>
<dbReference type="GO" id="GO:0005886">
    <property type="term" value="C:plasma membrane"/>
    <property type="evidence" value="ECO:0007669"/>
    <property type="project" value="UniProtKB-SubCell"/>
</dbReference>
<proteinExistence type="inferred from homology"/>
<dbReference type="Gene3D" id="3.90.550.10">
    <property type="entry name" value="Spore Coat Polysaccharide Biosynthesis Protein SpsA, Chain A"/>
    <property type="match status" value="1"/>
</dbReference>
<dbReference type="FunFam" id="3.40.50.12580:FF:000001">
    <property type="entry name" value="Glycosyl transferase"/>
    <property type="match status" value="1"/>
</dbReference>
<keyword evidence="9" id="KW-1185">Reference proteome</keyword>
<evidence type="ECO:0000256" key="2">
    <source>
        <dbReference type="ARBA" id="ARBA00010488"/>
    </source>
</evidence>
<dbReference type="InterPro" id="IPR043149">
    <property type="entry name" value="TagF_N"/>
</dbReference>
<dbReference type="PANTHER" id="PTHR37316:SF3">
    <property type="entry name" value="TEICHOIC ACID GLYCEROL-PHOSPHATE TRANSFERASE"/>
    <property type="match status" value="1"/>
</dbReference>
<evidence type="ECO:0000256" key="3">
    <source>
        <dbReference type="ARBA" id="ARBA00022475"/>
    </source>
</evidence>
<evidence type="ECO:0000256" key="4">
    <source>
        <dbReference type="ARBA" id="ARBA00022679"/>
    </source>
</evidence>
<keyword evidence="4 8" id="KW-0808">Transferase</keyword>
<comment type="similarity">
    <text evidence="2">Belongs to the CDP-glycerol glycerophosphotransferase family.</text>
</comment>
<dbReference type="GO" id="GO:0019350">
    <property type="term" value="P:teichoic acid biosynthetic process"/>
    <property type="evidence" value="ECO:0007669"/>
    <property type="project" value="UniProtKB-KW"/>
</dbReference>
<dbReference type="SUPFAM" id="SSF53448">
    <property type="entry name" value="Nucleotide-diphospho-sugar transferases"/>
    <property type="match status" value="1"/>
</dbReference>
<reference evidence="8" key="2">
    <citation type="submission" date="2020-09" db="EMBL/GenBank/DDBJ databases">
        <authorList>
            <person name="Sun Q."/>
            <person name="Ohkuma M."/>
        </authorList>
    </citation>
    <scope>NUCLEOTIDE SEQUENCE</scope>
    <source>
        <strain evidence="8">JCM 4714</strain>
    </source>
</reference>
<comment type="subcellular location">
    <subcellularLocation>
        <location evidence="1">Cell membrane</location>
        <topology evidence="1">Peripheral membrane protein</topology>
    </subcellularLocation>
</comment>
<dbReference type="Gene3D" id="3.40.50.11820">
    <property type="match status" value="1"/>
</dbReference>
<dbReference type="GO" id="GO:0047355">
    <property type="term" value="F:CDP-glycerol glycerophosphotransferase activity"/>
    <property type="evidence" value="ECO:0007669"/>
    <property type="project" value="InterPro"/>
</dbReference>
<comment type="caution">
    <text evidence="8">The sequence shown here is derived from an EMBL/GenBank/DDBJ whole genome shotgun (WGS) entry which is preliminary data.</text>
</comment>
<dbReference type="EMBL" id="BMVG01000001">
    <property type="protein sequence ID" value="GHD99715.1"/>
    <property type="molecule type" value="Genomic_DNA"/>
</dbReference>
<dbReference type="InterPro" id="IPR051612">
    <property type="entry name" value="Teichoic_Acid_Biosynth"/>
</dbReference>
<organism evidence="8 9">
    <name type="scientific">Streptomyces alanosinicus</name>
    <dbReference type="NCBI Taxonomy" id="68171"/>
    <lineage>
        <taxon>Bacteria</taxon>
        <taxon>Bacillati</taxon>
        <taxon>Actinomycetota</taxon>
        <taxon>Actinomycetes</taxon>
        <taxon>Kitasatosporales</taxon>
        <taxon>Streptomycetaceae</taxon>
        <taxon>Streptomyces</taxon>
    </lineage>
</organism>
<evidence type="ECO:0000256" key="5">
    <source>
        <dbReference type="ARBA" id="ARBA00022944"/>
    </source>
</evidence>
<dbReference type="PANTHER" id="PTHR37316">
    <property type="entry name" value="TEICHOIC ACID GLYCEROL-PHOSPHATE PRIMASE"/>
    <property type="match status" value="1"/>
</dbReference>
<keyword evidence="5" id="KW-0777">Teichoic acid biosynthesis</keyword>
<evidence type="ECO:0000313" key="9">
    <source>
        <dbReference type="Proteomes" id="UP000655443"/>
    </source>
</evidence>
<evidence type="ECO:0000256" key="6">
    <source>
        <dbReference type="ARBA" id="ARBA00023136"/>
    </source>
</evidence>